<feature type="compositionally biased region" description="Basic and acidic residues" evidence="1">
    <location>
        <begin position="24"/>
        <end position="37"/>
    </location>
</feature>
<keyword evidence="3" id="KW-1185">Reference proteome</keyword>
<gene>
    <name evidence="2" type="ORF">Ahy_B09g098390</name>
</gene>
<dbReference type="EMBL" id="SDMP01000019">
    <property type="protein sequence ID" value="RYQ92212.1"/>
    <property type="molecule type" value="Genomic_DNA"/>
</dbReference>
<comment type="caution">
    <text evidence="2">The sequence shown here is derived from an EMBL/GenBank/DDBJ whole genome shotgun (WGS) entry which is preliminary data.</text>
</comment>
<proteinExistence type="predicted"/>
<name>A0A444XR81_ARAHY</name>
<evidence type="ECO:0000313" key="2">
    <source>
        <dbReference type="EMBL" id="RYQ92212.1"/>
    </source>
</evidence>
<dbReference type="AlphaFoldDB" id="A0A444XR81"/>
<accession>A0A444XR81</accession>
<reference evidence="2 3" key="1">
    <citation type="submission" date="2019-01" db="EMBL/GenBank/DDBJ databases">
        <title>Sequencing of cultivated peanut Arachis hypogaea provides insights into genome evolution and oil improvement.</title>
        <authorList>
            <person name="Chen X."/>
        </authorList>
    </citation>
    <scope>NUCLEOTIDE SEQUENCE [LARGE SCALE GENOMIC DNA]</scope>
    <source>
        <strain evidence="3">cv. Fuhuasheng</strain>
        <tissue evidence="2">Leaves</tissue>
    </source>
</reference>
<evidence type="ECO:0000256" key="1">
    <source>
        <dbReference type="SAM" id="MobiDB-lite"/>
    </source>
</evidence>
<evidence type="ECO:0000313" key="3">
    <source>
        <dbReference type="Proteomes" id="UP000289738"/>
    </source>
</evidence>
<organism evidence="2 3">
    <name type="scientific">Arachis hypogaea</name>
    <name type="common">Peanut</name>
    <dbReference type="NCBI Taxonomy" id="3818"/>
    <lineage>
        <taxon>Eukaryota</taxon>
        <taxon>Viridiplantae</taxon>
        <taxon>Streptophyta</taxon>
        <taxon>Embryophyta</taxon>
        <taxon>Tracheophyta</taxon>
        <taxon>Spermatophyta</taxon>
        <taxon>Magnoliopsida</taxon>
        <taxon>eudicotyledons</taxon>
        <taxon>Gunneridae</taxon>
        <taxon>Pentapetalae</taxon>
        <taxon>rosids</taxon>
        <taxon>fabids</taxon>
        <taxon>Fabales</taxon>
        <taxon>Fabaceae</taxon>
        <taxon>Papilionoideae</taxon>
        <taxon>50 kb inversion clade</taxon>
        <taxon>dalbergioids sensu lato</taxon>
        <taxon>Dalbergieae</taxon>
        <taxon>Pterocarpus clade</taxon>
        <taxon>Arachis</taxon>
    </lineage>
</organism>
<feature type="region of interest" description="Disordered" evidence="1">
    <location>
        <begin position="1"/>
        <end position="91"/>
    </location>
</feature>
<dbReference type="Proteomes" id="UP000289738">
    <property type="component" value="Chromosome B09"/>
</dbReference>
<sequence>MHRGKRGRRDVEGRRSRCIHGCSRHREDLKEEQEQQRRMRGRSRGDVLLGEDEQQERGWRVAALMPEASGGRKQRKLPAREKMLKKGWRRN</sequence>
<protein>
    <submittedName>
        <fullName evidence="2">Uncharacterized protein</fullName>
    </submittedName>
</protein>